<dbReference type="AlphaFoldDB" id="A0A2K9B806"/>
<accession>A0A2K9B806</accession>
<protein>
    <recommendedName>
        <fullName evidence="5">Helix-turn-helix domain-containing protein</fullName>
    </recommendedName>
</protein>
<dbReference type="Proteomes" id="UP000232491">
    <property type="component" value="Chromosome"/>
</dbReference>
<dbReference type="EMBL" id="CP021558">
    <property type="protein sequence ID" value="AUE02483.1"/>
    <property type="molecule type" value="Genomic_DNA"/>
</dbReference>
<proteinExistence type="predicted"/>
<reference evidence="3 4" key="1">
    <citation type="submission" date="2017-05" db="EMBL/GenBank/DDBJ databases">
        <title>Comparative genomics and methylome analysis of the gut commensal Bifidobacterium breve.</title>
        <authorList>
            <person name="Bottacini F."/>
            <person name="Morrissey R."/>
            <person name="Roberts R.J."/>
            <person name="James K."/>
            <person name="van Breen J."/>
            <person name="Egan M."/>
            <person name="Lambert J."/>
            <person name="van Limpt K."/>
            <person name="Stanton C."/>
            <person name="Knol J."/>
            <person name="O' Connell Motherway M."/>
            <person name="van Sinderen D."/>
        </authorList>
    </citation>
    <scope>NUCLEOTIDE SEQUENCE [LARGE SCALE GENOMIC DNA]</scope>
    <source>
        <strain evidence="2 3">215W447a</strain>
        <strain evidence="1 4">NRBB51</strain>
    </source>
</reference>
<evidence type="ECO:0008006" key="5">
    <source>
        <dbReference type="Google" id="ProtNLM"/>
    </source>
</evidence>
<evidence type="ECO:0000313" key="3">
    <source>
        <dbReference type="Proteomes" id="UP000232491"/>
    </source>
</evidence>
<dbReference type="EMBL" id="CP021392">
    <property type="protein sequence ID" value="AUD80512.1"/>
    <property type="molecule type" value="Genomic_DNA"/>
</dbReference>
<evidence type="ECO:0000313" key="2">
    <source>
        <dbReference type="EMBL" id="AUE02483.1"/>
    </source>
</evidence>
<gene>
    <name evidence="2" type="ORF">BB215W447A_0453</name>
    <name evidence="1" type="ORF">NRBB51_0403</name>
</gene>
<sequence length="261" mass="29622">MVEEQIDWRKTVEAILENANRPFVPISKSFVQQPRGSKERSSVLSQFVTNGDLRGLKAYLLIAASASSPDTENEWYTSLPLQTWARAFGCSETAGSIATAKAAATRILLRLQQRGLIEKSRCGKERKIKIKLLAQDGSGEEYQRPASRYIRLSHDFWKSRFDEDISLPALAMFLVVLGERTPCELPTEHMPEWYGWSADTAERGLRELQRIGLIRKEQHLKEAPLSPTGITVVNEYYVCQPFDKRTLDSRRHTHETKGGEA</sequence>
<dbReference type="RefSeq" id="WP_168770806.1">
    <property type="nucleotide sequence ID" value="NZ_CP021389.1"/>
</dbReference>
<organism evidence="2 3">
    <name type="scientific">Bifidobacterium breve</name>
    <dbReference type="NCBI Taxonomy" id="1685"/>
    <lineage>
        <taxon>Bacteria</taxon>
        <taxon>Bacillati</taxon>
        <taxon>Actinomycetota</taxon>
        <taxon>Actinomycetes</taxon>
        <taxon>Bifidobacteriales</taxon>
        <taxon>Bifidobacteriaceae</taxon>
        <taxon>Bifidobacterium</taxon>
    </lineage>
</organism>
<dbReference type="Proteomes" id="UP000232609">
    <property type="component" value="Chromosome"/>
</dbReference>
<evidence type="ECO:0000313" key="4">
    <source>
        <dbReference type="Proteomes" id="UP000232609"/>
    </source>
</evidence>
<name>A0A2K9B806_BIFBR</name>
<evidence type="ECO:0000313" key="1">
    <source>
        <dbReference type="EMBL" id="AUD80512.1"/>
    </source>
</evidence>